<protein>
    <submittedName>
        <fullName evidence="3">Uncharacterized protein LOC116563482</fullName>
    </submittedName>
</protein>
<dbReference type="AlphaFoldDB" id="A0A6J3JAP7"/>
<name>A0A6J3JAP7_SAPAP</name>
<evidence type="ECO:0000313" key="2">
    <source>
        <dbReference type="Proteomes" id="UP000504640"/>
    </source>
</evidence>
<sequence>MHRTAPLQAERRRSGRVSSSLRRSPSTSRSCPGPPGRAAVLGPGRGCRPNPTSHFLGTQGPERRPDCTIGGVLSRIPAARPIRNDRDLPAVRERRPERGQQPALGPAPGRARAGKDPR</sequence>
<feature type="compositionally biased region" description="Low complexity" evidence="1">
    <location>
        <begin position="99"/>
        <end position="111"/>
    </location>
</feature>
<dbReference type="GeneID" id="116563482"/>
<dbReference type="RefSeq" id="XP_032152011.1">
    <property type="nucleotide sequence ID" value="XM_032296120.1"/>
</dbReference>
<evidence type="ECO:0000256" key="1">
    <source>
        <dbReference type="SAM" id="MobiDB-lite"/>
    </source>
</evidence>
<accession>A0A6J3JAP7</accession>
<gene>
    <name evidence="3" type="primary">LOC116563482</name>
</gene>
<dbReference type="Proteomes" id="UP000504640">
    <property type="component" value="Unplaced"/>
</dbReference>
<feature type="region of interest" description="Disordered" evidence="1">
    <location>
        <begin position="1"/>
        <end position="118"/>
    </location>
</feature>
<keyword evidence="2" id="KW-1185">Reference proteome</keyword>
<organism evidence="2 3">
    <name type="scientific">Sapajus apella</name>
    <name type="common">Brown-capped capuchin</name>
    <name type="synonym">Cebus apella</name>
    <dbReference type="NCBI Taxonomy" id="9515"/>
    <lineage>
        <taxon>Eukaryota</taxon>
        <taxon>Metazoa</taxon>
        <taxon>Chordata</taxon>
        <taxon>Craniata</taxon>
        <taxon>Vertebrata</taxon>
        <taxon>Euteleostomi</taxon>
        <taxon>Mammalia</taxon>
        <taxon>Eutheria</taxon>
        <taxon>Euarchontoglires</taxon>
        <taxon>Primates</taxon>
        <taxon>Haplorrhini</taxon>
        <taxon>Platyrrhini</taxon>
        <taxon>Cebidae</taxon>
        <taxon>Cebinae</taxon>
        <taxon>Sapajus</taxon>
    </lineage>
</organism>
<evidence type="ECO:0000313" key="3">
    <source>
        <dbReference type="RefSeq" id="XP_032152011.1"/>
    </source>
</evidence>
<feature type="compositionally biased region" description="Low complexity" evidence="1">
    <location>
        <begin position="16"/>
        <end position="31"/>
    </location>
</feature>
<feature type="compositionally biased region" description="Basic and acidic residues" evidence="1">
    <location>
        <begin position="82"/>
        <end position="98"/>
    </location>
</feature>
<proteinExistence type="predicted"/>
<reference evidence="3" key="1">
    <citation type="submission" date="2025-08" db="UniProtKB">
        <authorList>
            <consortium name="RefSeq"/>
        </authorList>
    </citation>
    <scope>IDENTIFICATION</scope>
    <source>
        <tissue evidence="3">Blood</tissue>
    </source>
</reference>